<evidence type="ECO:0000313" key="2">
    <source>
        <dbReference type="Proteomes" id="UP000515163"/>
    </source>
</evidence>
<feature type="signal peptide" evidence="1">
    <location>
        <begin position="1"/>
        <end position="20"/>
    </location>
</feature>
<dbReference type="RefSeq" id="XP_031560041.1">
    <property type="nucleotide sequence ID" value="XM_031704181.1"/>
</dbReference>
<dbReference type="Proteomes" id="UP000515163">
    <property type="component" value="Unplaced"/>
</dbReference>
<reference evidence="3" key="1">
    <citation type="submission" date="2025-08" db="UniProtKB">
        <authorList>
            <consortium name="RefSeq"/>
        </authorList>
    </citation>
    <scope>IDENTIFICATION</scope>
    <source>
        <tissue evidence="3">Tentacle</tissue>
    </source>
</reference>
<protein>
    <submittedName>
        <fullName evidence="3">Uncharacterized protein LOC116296196</fullName>
    </submittedName>
</protein>
<gene>
    <name evidence="3" type="primary">LOC116296196</name>
</gene>
<proteinExistence type="predicted"/>
<organism evidence="2 3">
    <name type="scientific">Actinia tenebrosa</name>
    <name type="common">Australian red waratah sea anemone</name>
    <dbReference type="NCBI Taxonomy" id="6105"/>
    <lineage>
        <taxon>Eukaryota</taxon>
        <taxon>Metazoa</taxon>
        <taxon>Cnidaria</taxon>
        <taxon>Anthozoa</taxon>
        <taxon>Hexacorallia</taxon>
        <taxon>Actiniaria</taxon>
        <taxon>Actiniidae</taxon>
        <taxon>Actinia</taxon>
    </lineage>
</organism>
<feature type="chain" id="PRO_5028147273" evidence="1">
    <location>
        <begin position="21"/>
        <end position="101"/>
    </location>
</feature>
<dbReference type="KEGG" id="aten:116296196"/>
<accession>A0A6P8HXH3</accession>
<sequence length="101" mass="11184">MKAVFISVFCLVALIVCIEGDTNRNKRWLLDRCSADGDCGADRCCVRYLKICASKRGLNQSCNLVNLHGCGCKDGLECRVYKSLGSLKYYRCLESEGSGDM</sequence>
<dbReference type="GeneID" id="116296196"/>
<evidence type="ECO:0000256" key="1">
    <source>
        <dbReference type="SAM" id="SignalP"/>
    </source>
</evidence>
<name>A0A6P8HXH3_ACTTE</name>
<keyword evidence="2" id="KW-1185">Reference proteome</keyword>
<evidence type="ECO:0000313" key="3">
    <source>
        <dbReference type="RefSeq" id="XP_031560041.1"/>
    </source>
</evidence>
<dbReference type="InParanoid" id="A0A6P8HXH3"/>
<keyword evidence="1" id="KW-0732">Signal</keyword>
<dbReference type="OrthoDB" id="5949416at2759"/>
<dbReference type="AlphaFoldDB" id="A0A6P8HXH3"/>